<sequence length="118" mass="12862">MAKTPKNIAKYAQMIKFVGGRHPSLSHGAAGPHPCTVDGLMPGSKDCIAPGDFLSKLLPFKVVPYSKPVTKPGTSQKAFTNRPLKEGEVNSVFELPSKYRMKPMEEIEIECINNGGIY</sequence>
<organism evidence="4 5">
    <name type="scientific">Eremothecium sinecaudum</name>
    <dbReference type="NCBI Taxonomy" id="45286"/>
    <lineage>
        <taxon>Eukaryota</taxon>
        <taxon>Fungi</taxon>
        <taxon>Dikarya</taxon>
        <taxon>Ascomycota</taxon>
        <taxon>Saccharomycotina</taxon>
        <taxon>Saccharomycetes</taxon>
        <taxon>Saccharomycetales</taxon>
        <taxon>Saccharomycetaceae</taxon>
        <taxon>Eremothecium</taxon>
    </lineage>
</organism>
<evidence type="ECO:0000256" key="2">
    <source>
        <dbReference type="ARBA" id="ARBA00023128"/>
    </source>
</evidence>
<evidence type="ECO:0000256" key="1">
    <source>
        <dbReference type="ARBA" id="ARBA00004173"/>
    </source>
</evidence>
<proteinExistence type="inferred from homology"/>
<dbReference type="InterPro" id="IPR020373">
    <property type="entry name" value="Kgd4/YMR-31"/>
</dbReference>
<dbReference type="GO" id="GO:0005739">
    <property type="term" value="C:mitochondrion"/>
    <property type="evidence" value="ECO:0007669"/>
    <property type="project" value="UniProtKB-SubCell"/>
</dbReference>
<dbReference type="GO" id="GO:0006103">
    <property type="term" value="P:2-oxoglutarate metabolic process"/>
    <property type="evidence" value="ECO:0007669"/>
    <property type="project" value="InterPro"/>
</dbReference>
<reference evidence="4 5" key="1">
    <citation type="submission" date="2016-01" db="EMBL/GenBank/DDBJ databases">
        <title>Genome sequence of the yeast Holleya sinecauda.</title>
        <authorList>
            <person name="Dietrich F.S."/>
        </authorList>
    </citation>
    <scope>NUCLEOTIDE SEQUENCE [LARGE SCALE GENOMIC DNA]</scope>
    <source>
        <strain evidence="4 5">ATCC 58844</strain>
    </source>
</reference>
<accession>A0A120K1P3</accession>
<keyword evidence="5" id="KW-1185">Reference proteome</keyword>
<comment type="subcellular location">
    <subcellularLocation>
        <location evidence="1">Mitochondrion</location>
    </subcellularLocation>
</comment>
<dbReference type="OrthoDB" id="2116030at2759"/>
<gene>
    <name evidence="4" type="ORF">AW171_hschr31445</name>
</gene>
<dbReference type="Proteomes" id="UP000243052">
    <property type="component" value="Chromosome iii"/>
</dbReference>
<evidence type="ECO:0000313" key="5">
    <source>
        <dbReference type="Proteomes" id="UP000243052"/>
    </source>
</evidence>
<dbReference type="GeneID" id="28722810"/>
<evidence type="ECO:0000256" key="3">
    <source>
        <dbReference type="ARBA" id="ARBA00043970"/>
    </source>
</evidence>
<protein>
    <submittedName>
        <fullName evidence="4">HCL546Wp</fullName>
    </submittedName>
</protein>
<dbReference type="EMBL" id="CP014243">
    <property type="protein sequence ID" value="AMD19605.1"/>
    <property type="molecule type" value="Genomic_DNA"/>
</dbReference>
<dbReference type="RefSeq" id="XP_017986601.1">
    <property type="nucleotide sequence ID" value="XM_018131511.1"/>
</dbReference>
<name>A0A120K1P3_9SACH</name>
<keyword evidence="2" id="KW-0496">Mitochondrion</keyword>
<dbReference type="Pfam" id="PF10937">
    <property type="entry name" value="Kgd4-YMR31"/>
    <property type="match status" value="1"/>
</dbReference>
<evidence type="ECO:0000313" key="4">
    <source>
        <dbReference type="EMBL" id="AMD19605.1"/>
    </source>
</evidence>
<comment type="similarity">
    <text evidence="3">Belongs to the alpha-ketoglutarate dehydrogenase component 4 family.</text>
</comment>
<dbReference type="AlphaFoldDB" id="A0A120K1P3"/>